<evidence type="ECO:0000256" key="2">
    <source>
        <dbReference type="ARBA" id="ARBA00022596"/>
    </source>
</evidence>
<dbReference type="AlphaFoldDB" id="A0A9D1GF63"/>
<keyword evidence="4 5" id="KW-0862">Zinc</keyword>
<reference evidence="6" key="2">
    <citation type="journal article" date="2021" name="PeerJ">
        <title>Extensive microbial diversity within the chicken gut microbiome revealed by metagenomics and culture.</title>
        <authorList>
            <person name="Gilroy R."/>
            <person name="Ravi A."/>
            <person name="Getino M."/>
            <person name="Pursley I."/>
            <person name="Horton D.L."/>
            <person name="Alikhan N.F."/>
            <person name="Baker D."/>
            <person name="Gharbi K."/>
            <person name="Hall N."/>
            <person name="Watson M."/>
            <person name="Adriaenssens E.M."/>
            <person name="Foster-Nyarko E."/>
            <person name="Jarju S."/>
            <person name="Secka A."/>
            <person name="Antonio M."/>
            <person name="Oren A."/>
            <person name="Chaudhuri R.R."/>
            <person name="La Ragione R."/>
            <person name="Hildebrand F."/>
            <person name="Pallen M.J."/>
        </authorList>
    </citation>
    <scope>NUCLEOTIDE SEQUENCE</scope>
    <source>
        <strain evidence="6">21143</strain>
    </source>
</reference>
<dbReference type="Gene3D" id="3.30.2320.80">
    <property type="match status" value="1"/>
</dbReference>
<comment type="caution">
    <text evidence="6">The sequence shown here is derived from an EMBL/GenBank/DDBJ whole genome shotgun (WGS) entry which is preliminary data.</text>
</comment>
<proteinExistence type="inferred from homology"/>
<dbReference type="NCBIfam" id="TIGR00100">
    <property type="entry name" value="hypA"/>
    <property type="match status" value="1"/>
</dbReference>
<sequence length="113" mass="12612">MHELSIALSILDLVALEAIKQKAREVKEIELEVGRLAGVDISALAFSMKAAQRYSPFEKAQVNIVEVEPLSRCKICGQEFAPSRQFGVCPHCHSIETELLHGRELRLKSILVE</sequence>
<reference evidence="6" key="1">
    <citation type="submission" date="2020-10" db="EMBL/GenBank/DDBJ databases">
        <authorList>
            <person name="Gilroy R."/>
        </authorList>
    </citation>
    <scope>NUCLEOTIDE SEQUENCE</scope>
    <source>
        <strain evidence="6">21143</strain>
    </source>
</reference>
<protein>
    <recommendedName>
        <fullName evidence="5">Hydrogenase maturation factor HypA</fullName>
    </recommendedName>
</protein>
<evidence type="ECO:0000256" key="1">
    <source>
        <dbReference type="ARBA" id="ARBA00010748"/>
    </source>
</evidence>
<dbReference type="GO" id="GO:0016151">
    <property type="term" value="F:nickel cation binding"/>
    <property type="evidence" value="ECO:0007669"/>
    <property type="project" value="UniProtKB-UniRule"/>
</dbReference>
<evidence type="ECO:0000256" key="3">
    <source>
        <dbReference type="ARBA" id="ARBA00022723"/>
    </source>
</evidence>
<dbReference type="PIRSF" id="PIRSF004761">
    <property type="entry name" value="Hydrgn_mat_HypA"/>
    <property type="match status" value="1"/>
</dbReference>
<dbReference type="GO" id="GO:0051604">
    <property type="term" value="P:protein maturation"/>
    <property type="evidence" value="ECO:0007669"/>
    <property type="project" value="InterPro"/>
</dbReference>
<dbReference type="InterPro" id="IPR000688">
    <property type="entry name" value="HypA/HybF"/>
</dbReference>
<evidence type="ECO:0000256" key="5">
    <source>
        <dbReference type="HAMAP-Rule" id="MF_00213"/>
    </source>
</evidence>
<dbReference type="PROSITE" id="PS01249">
    <property type="entry name" value="HYPA"/>
    <property type="match status" value="1"/>
</dbReference>
<dbReference type="PANTHER" id="PTHR34535:SF3">
    <property type="entry name" value="HYDROGENASE MATURATION FACTOR HYPA"/>
    <property type="match status" value="1"/>
</dbReference>
<evidence type="ECO:0000313" key="6">
    <source>
        <dbReference type="EMBL" id="HIT39885.1"/>
    </source>
</evidence>
<evidence type="ECO:0000256" key="4">
    <source>
        <dbReference type="ARBA" id="ARBA00022833"/>
    </source>
</evidence>
<gene>
    <name evidence="5 6" type="primary">hypA</name>
    <name evidence="6" type="ORF">IAD06_07605</name>
</gene>
<organism evidence="6 7">
    <name type="scientific">Candidatus Caccoplasma intestinavium</name>
    <dbReference type="NCBI Taxonomy" id="2840716"/>
    <lineage>
        <taxon>Bacteria</taxon>
        <taxon>Pseudomonadati</taxon>
        <taxon>Bacteroidota</taxon>
        <taxon>Bacteroidia</taxon>
        <taxon>Bacteroidales</taxon>
        <taxon>Bacteroidaceae</taxon>
        <taxon>Bacteroidaceae incertae sedis</taxon>
        <taxon>Candidatus Caccoplasma</taxon>
    </lineage>
</organism>
<keyword evidence="2 5" id="KW-0533">Nickel</keyword>
<dbReference type="PANTHER" id="PTHR34535">
    <property type="entry name" value="HYDROGENASE MATURATION FACTOR HYPA"/>
    <property type="match status" value="1"/>
</dbReference>
<feature type="binding site" evidence="5">
    <location>
        <position position="2"/>
    </location>
    <ligand>
        <name>Ni(2+)</name>
        <dbReference type="ChEBI" id="CHEBI:49786"/>
    </ligand>
</feature>
<feature type="binding site" evidence="5">
    <location>
        <position position="92"/>
    </location>
    <ligand>
        <name>Zn(2+)</name>
        <dbReference type="ChEBI" id="CHEBI:29105"/>
    </ligand>
</feature>
<name>A0A9D1GF63_9BACT</name>
<keyword evidence="3 5" id="KW-0479">Metal-binding</keyword>
<comment type="similarity">
    <text evidence="1 5">Belongs to the HypA/HybF family.</text>
</comment>
<dbReference type="Pfam" id="PF01155">
    <property type="entry name" value="HypA"/>
    <property type="match status" value="1"/>
</dbReference>
<dbReference type="HAMAP" id="MF_00213">
    <property type="entry name" value="HypA_HybF"/>
    <property type="match status" value="1"/>
</dbReference>
<dbReference type="Proteomes" id="UP000886722">
    <property type="component" value="Unassembled WGS sequence"/>
</dbReference>
<feature type="binding site" evidence="5">
    <location>
        <position position="89"/>
    </location>
    <ligand>
        <name>Zn(2+)</name>
        <dbReference type="ChEBI" id="CHEBI:29105"/>
    </ligand>
</feature>
<dbReference type="GO" id="GO:0008270">
    <property type="term" value="F:zinc ion binding"/>
    <property type="evidence" value="ECO:0007669"/>
    <property type="project" value="UniProtKB-UniRule"/>
</dbReference>
<dbReference type="EMBL" id="DVKT01000058">
    <property type="protein sequence ID" value="HIT39885.1"/>
    <property type="molecule type" value="Genomic_DNA"/>
</dbReference>
<feature type="binding site" evidence="5">
    <location>
        <position position="73"/>
    </location>
    <ligand>
        <name>Zn(2+)</name>
        <dbReference type="ChEBI" id="CHEBI:29105"/>
    </ligand>
</feature>
<evidence type="ECO:0000313" key="7">
    <source>
        <dbReference type="Proteomes" id="UP000886722"/>
    </source>
</evidence>
<accession>A0A9D1GF63</accession>
<comment type="function">
    <text evidence="5">Involved in the maturation of [NiFe] hydrogenases. Required for nickel insertion into the metal center of the hydrogenase.</text>
</comment>
<dbReference type="InterPro" id="IPR020538">
    <property type="entry name" value="Hydgase_Ni_incorp_HypA/HybF_CS"/>
</dbReference>
<feature type="binding site" evidence="5">
    <location>
        <position position="76"/>
    </location>
    <ligand>
        <name>Zn(2+)</name>
        <dbReference type="ChEBI" id="CHEBI:29105"/>
    </ligand>
</feature>